<accession>A0A9P9F890</accession>
<reference evidence="2" key="1">
    <citation type="journal article" date="2021" name="Nat. Commun.">
        <title>Genetic determinants of endophytism in the Arabidopsis root mycobiome.</title>
        <authorList>
            <person name="Mesny F."/>
            <person name="Miyauchi S."/>
            <person name="Thiergart T."/>
            <person name="Pickel B."/>
            <person name="Atanasova L."/>
            <person name="Karlsson M."/>
            <person name="Huettel B."/>
            <person name="Barry K.W."/>
            <person name="Haridas S."/>
            <person name="Chen C."/>
            <person name="Bauer D."/>
            <person name="Andreopoulos W."/>
            <person name="Pangilinan J."/>
            <person name="LaButti K."/>
            <person name="Riley R."/>
            <person name="Lipzen A."/>
            <person name="Clum A."/>
            <person name="Drula E."/>
            <person name="Henrissat B."/>
            <person name="Kohler A."/>
            <person name="Grigoriev I.V."/>
            <person name="Martin F.M."/>
            <person name="Hacquard S."/>
        </authorList>
    </citation>
    <scope>NUCLEOTIDE SEQUENCE</scope>
    <source>
        <strain evidence="2">MPI-CAGE-AT-0021</strain>
    </source>
</reference>
<keyword evidence="3" id="KW-1185">Reference proteome</keyword>
<dbReference type="EMBL" id="JAGMUU010000004">
    <property type="protein sequence ID" value="KAH7155617.1"/>
    <property type="molecule type" value="Genomic_DNA"/>
</dbReference>
<dbReference type="Proteomes" id="UP000717696">
    <property type="component" value="Unassembled WGS sequence"/>
</dbReference>
<organism evidence="2 3">
    <name type="scientific">Dactylonectria estremocensis</name>
    <dbReference type="NCBI Taxonomy" id="1079267"/>
    <lineage>
        <taxon>Eukaryota</taxon>
        <taxon>Fungi</taxon>
        <taxon>Dikarya</taxon>
        <taxon>Ascomycota</taxon>
        <taxon>Pezizomycotina</taxon>
        <taxon>Sordariomycetes</taxon>
        <taxon>Hypocreomycetidae</taxon>
        <taxon>Hypocreales</taxon>
        <taxon>Nectriaceae</taxon>
        <taxon>Dactylonectria</taxon>
    </lineage>
</organism>
<protein>
    <submittedName>
        <fullName evidence="2">Uncharacterized protein</fullName>
    </submittedName>
</protein>
<dbReference type="OrthoDB" id="5100024at2759"/>
<gene>
    <name evidence="2" type="ORF">B0J13DRAFT_230234</name>
</gene>
<proteinExistence type="predicted"/>
<feature type="compositionally biased region" description="Basic and acidic residues" evidence="1">
    <location>
        <begin position="1"/>
        <end position="14"/>
    </location>
</feature>
<feature type="region of interest" description="Disordered" evidence="1">
    <location>
        <begin position="160"/>
        <end position="197"/>
    </location>
</feature>
<evidence type="ECO:0000256" key="1">
    <source>
        <dbReference type="SAM" id="MobiDB-lite"/>
    </source>
</evidence>
<sequence>MDRIGGHAASERSRLPAASRGGHNIGYWRCSREPDIWPDGSRNEAEEPPPLPSSPPLVRLDICPVPSASFAAPPPPRLPLPIHELPPRRKVVWIWICCCCGHGGMKVSVDPCPHCGIPRCPNCNTQRFHIRGSNGLPAPEDEDDFQDWFWRLVFKSPQDLATSNVSTDPEYAPNRETSGGTEPSCAWPNHLDRQAPA</sequence>
<feature type="region of interest" description="Disordered" evidence="1">
    <location>
        <begin position="1"/>
        <end position="29"/>
    </location>
</feature>
<evidence type="ECO:0000313" key="3">
    <source>
        <dbReference type="Proteomes" id="UP000717696"/>
    </source>
</evidence>
<evidence type="ECO:0000313" key="2">
    <source>
        <dbReference type="EMBL" id="KAH7155617.1"/>
    </source>
</evidence>
<comment type="caution">
    <text evidence="2">The sequence shown here is derived from an EMBL/GenBank/DDBJ whole genome shotgun (WGS) entry which is preliminary data.</text>
</comment>
<dbReference type="AlphaFoldDB" id="A0A9P9F890"/>
<name>A0A9P9F890_9HYPO</name>